<gene>
    <name evidence="12" type="ORF">PLOB_00003559</name>
</gene>
<keyword evidence="13" id="KW-1185">Reference proteome</keyword>
<keyword evidence="3" id="KW-0067">ATP-binding</keyword>
<dbReference type="SMART" id="SM00487">
    <property type="entry name" value="DEXDc"/>
    <property type="match status" value="1"/>
</dbReference>
<dbReference type="InterPro" id="IPR011545">
    <property type="entry name" value="DEAD/DEAH_box_helicase_dom"/>
</dbReference>
<keyword evidence="6" id="KW-0539">Nucleus</keyword>
<evidence type="ECO:0000256" key="9">
    <source>
        <dbReference type="ARBA" id="ARBA00044542"/>
    </source>
</evidence>
<protein>
    <recommendedName>
        <fullName evidence="8">DNA 3'-5' helicase</fullName>
        <ecNumber evidence="8">5.6.2.4</ecNumber>
    </recommendedName>
    <alternativeName>
        <fullName evidence="9">DNA 3'-5' helicase BLM</fullName>
    </alternativeName>
</protein>
<dbReference type="EMBL" id="CALNXK010000113">
    <property type="protein sequence ID" value="CAH3159222.1"/>
    <property type="molecule type" value="Genomic_DNA"/>
</dbReference>
<feature type="domain" description="Helicase ATP-binding" evidence="10">
    <location>
        <begin position="36"/>
        <end position="215"/>
    </location>
</feature>
<evidence type="ECO:0000256" key="6">
    <source>
        <dbReference type="ARBA" id="ARBA00023242"/>
    </source>
</evidence>
<feature type="non-terminal residue" evidence="12">
    <location>
        <position position="384"/>
    </location>
</feature>
<dbReference type="Pfam" id="PF00271">
    <property type="entry name" value="Helicase_C"/>
    <property type="match status" value="1"/>
</dbReference>
<comment type="catalytic activity">
    <reaction evidence="7">
        <text>Couples ATP hydrolysis with the unwinding of duplex DNA by translocating in the 3'-5' direction.</text>
        <dbReference type="EC" id="5.6.2.4"/>
    </reaction>
</comment>
<dbReference type="InterPro" id="IPR027417">
    <property type="entry name" value="P-loop_NTPase"/>
</dbReference>
<sequence length="384" mass="43083">MAASADIKFKESLLTALRCLNLGTLTLRKEQENAVKNVVVRKKDVLVVLPTGFGKSLIFQMLPFVFDSWLYTNGSFILVVSPLNARTNALMRDQIIKLDNLNVKTLIIRCGDSVSDADIQGIAQAKFRIIYGHPEAFLGNLRKVLDSDQVREKMRAVVVDEAHLIEEWQNFRPAYAQLSMLSALFPKVPIVALTATATERTRRAISSSLGMTDPVTIAVNPNRSNIFYTASRRQHSGDDKIEVLLLPYIGKLKDMREQMPLTVFYSNLQICGECFGIFDHHFGVEQYTPKGSLKLAKNRVFAQFHATYPEKEKNDILDVLIKGPGKIRVLFVTVAFGIGVDCPHIREVVHIGVPSTMEEFFQESGRVGRDGKPAVSRVFFNSYD</sequence>
<evidence type="ECO:0000256" key="3">
    <source>
        <dbReference type="ARBA" id="ARBA00022840"/>
    </source>
</evidence>
<evidence type="ECO:0000313" key="13">
    <source>
        <dbReference type="Proteomes" id="UP001159405"/>
    </source>
</evidence>
<dbReference type="Gene3D" id="3.40.50.300">
    <property type="entry name" value="P-loop containing nucleotide triphosphate hydrolases"/>
    <property type="match status" value="2"/>
</dbReference>
<comment type="similarity">
    <text evidence="1">Belongs to the helicase family. RecQ subfamily.</text>
</comment>
<proteinExistence type="inferred from homology"/>
<reference evidence="12 13" key="1">
    <citation type="submission" date="2022-05" db="EMBL/GenBank/DDBJ databases">
        <authorList>
            <consortium name="Genoscope - CEA"/>
            <person name="William W."/>
        </authorList>
    </citation>
    <scope>NUCLEOTIDE SEQUENCE [LARGE SCALE GENOMIC DNA]</scope>
</reference>
<dbReference type="PROSITE" id="PS51194">
    <property type="entry name" value="HELICASE_CTER"/>
    <property type="match status" value="1"/>
</dbReference>
<evidence type="ECO:0000256" key="7">
    <source>
        <dbReference type="ARBA" id="ARBA00034617"/>
    </source>
</evidence>
<keyword evidence="5" id="KW-0413">Isomerase</keyword>
<evidence type="ECO:0000256" key="4">
    <source>
        <dbReference type="ARBA" id="ARBA00023125"/>
    </source>
</evidence>
<feature type="domain" description="Helicase C-terminal" evidence="11">
    <location>
        <begin position="260"/>
        <end position="384"/>
    </location>
</feature>
<accession>A0ABN8Q8E9</accession>
<evidence type="ECO:0000256" key="5">
    <source>
        <dbReference type="ARBA" id="ARBA00023235"/>
    </source>
</evidence>
<dbReference type="PROSITE" id="PS51192">
    <property type="entry name" value="HELICASE_ATP_BIND_1"/>
    <property type="match status" value="1"/>
</dbReference>
<organism evidence="12 13">
    <name type="scientific">Porites lobata</name>
    <dbReference type="NCBI Taxonomy" id="104759"/>
    <lineage>
        <taxon>Eukaryota</taxon>
        <taxon>Metazoa</taxon>
        <taxon>Cnidaria</taxon>
        <taxon>Anthozoa</taxon>
        <taxon>Hexacorallia</taxon>
        <taxon>Scleractinia</taxon>
        <taxon>Fungiina</taxon>
        <taxon>Poritidae</taxon>
        <taxon>Porites</taxon>
    </lineage>
</organism>
<evidence type="ECO:0000256" key="1">
    <source>
        <dbReference type="ARBA" id="ARBA00005446"/>
    </source>
</evidence>
<evidence type="ECO:0000259" key="11">
    <source>
        <dbReference type="PROSITE" id="PS51194"/>
    </source>
</evidence>
<keyword evidence="4" id="KW-0238">DNA-binding</keyword>
<dbReference type="EC" id="5.6.2.4" evidence="8"/>
<comment type="caution">
    <text evidence="12">The sequence shown here is derived from an EMBL/GenBank/DDBJ whole genome shotgun (WGS) entry which is preliminary data.</text>
</comment>
<evidence type="ECO:0000259" key="10">
    <source>
        <dbReference type="PROSITE" id="PS51192"/>
    </source>
</evidence>
<dbReference type="SUPFAM" id="SSF52540">
    <property type="entry name" value="P-loop containing nucleoside triphosphate hydrolases"/>
    <property type="match status" value="1"/>
</dbReference>
<dbReference type="Proteomes" id="UP001159405">
    <property type="component" value="Unassembled WGS sequence"/>
</dbReference>
<evidence type="ECO:0000256" key="8">
    <source>
        <dbReference type="ARBA" id="ARBA00034808"/>
    </source>
</evidence>
<dbReference type="SMART" id="SM00490">
    <property type="entry name" value="HELICc"/>
    <property type="match status" value="1"/>
</dbReference>
<dbReference type="Pfam" id="PF00270">
    <property type="entry name" value="DEAD"/>
    <property type="match status" value="1"/>
</dbReference>
<dbReference type="PANTHER" id="PTHR13710:SF153">
    <property type="entry name" value="RECQ-LIKE DNA HELICASE BLM"/>
    <property type="match status" value="1"/>
</dbReference>
<evidence type="ECO:0000256" key="2">
    <source>
        <dbReference type="ARBA" id="ARBA00022741"/>
    </source>
</evidence>
<evidence type="ECO:0000313" key="12">
    <source>
        <dbReference type="EMBL" id="CAH3159222.1"/>
    </source>
</evidence>
<dbReference type="PANTHER" id="PTHR13710">
    <property type="entry name" value="DNA HELICASE RECQ FAMILY MEMBER"/>
    <property type="match status" value="1"/>
</dbReference>
<name>A0ABN8Q8E9_9CNID</name>
<keyword evidence="2" id="KW-0547">Nucleotide-binding</keyword>
<dbReference type="InterPro" id="IPR001650">
    <property type="entry name" value="Helicase_C-like"/>
</dbReference>
<dbReference type="InterPro" id="IPR014001">
    <property type="entry name" value="Helicase_ATP-bd"/>
</dbReference>